<reference evidence="3" key="1">
    <citation type="submission" date="2016-10" db="EMBL/GenBank/DDBJ databases">
        <authorList>
            <person name="Varghese N."/>
            <person name="Submissions S."/>
        </authorList>
    </citation>
    <scope>NUCLEOTIDE SEQUENCE [LARGE SCALE GENOMIC DNA]</scope>
    <source>
        <strain evidence="3">8N4</strain>
    </source>
</reference>
<dbReference type="PANTHER" id="PTHR39569:SF1">
    <property type="entry name" value="INORGANIC TRIPHOSPHATASE"/>
    <property type="match status" value="1"/>
</dbReference>
<dbReference type="AlphaFoldDB" id="A0A1H9F9T9"/>
<dbReference type="InterPro" id="IPR007899">
    <property type="entry name" value="CHAD_dom"/>
</dbReference>
<dbReference type="InterPro" id="IPR033469">
    <property type="entry name" value="CYTH-like_dom_sf"/>
</dbReference>
<dbReference type="PROSITE" id="PS51707">
    <property type="entry name" value="CYTH"/>
    <property type="match status" value="1"/>
</dbReference>
<evidence type="ECO:0000313" key="2">
    <source>
        <dbReference type="EMBL" id="SEQ34595.1"/>
    </source>
</evidence>
<gene>
    <name evidence="2" type="ORF">SAMN05216522_102222</name>
</gene>
<dbReference type="CDD" id="cd07756">
    <property type="entry name" value="CYTH-like_Pase_CHAD"/>
    <property type="match status" value="1"/>
</dbReference>
<dbReference type="Gene3D" id="2.40.320.10">
    <property type="entry name" value="Hypothetical Protein Pfu-838710-001"/>
    <property type="match status" value="1"/>
</dbReference>
<dbReference type="Proteomes" id="UP000242515">
    <property type="component" value="Unassembled WGS sequence"/>
</dbReference>
<dbReference type="SMART" id="SM01118">
    <property type="entry name" value="CYTH"/>
    <property type="match status" value="1"/>
</dbReference>
<dbReference type="InterPro" id="IPR023577">
    <property type="entry name" value="CYTH_domain"/>
</dbReference>
<dbReference type="Pfam" id="PF01928">
    <property type="entry name" value="CYTH"/>
    <property type="match status" value="1"/>
</dbReference>
<proteinExistence type="predicted"/>
<name>A0A1H9F9T9_9GAMM</name>
<keyword evidence="3" id="KW-1185">Reference proteome</keyword>
<dbReference type="EMBL" id="FOGC01000002">
    <property type="protein sequence ID" value="SEQ34595.1"/>
    <property type="molecule type" value="Genomic_DNA"/>
</dbReference>
<evidence type="ECO:0000313" key="3">
    <source>
        <dbReference type="Proteomes" id="UP000242515"/>
    </source>
</evidence>
<sequence>MTIEIELKFLLDPKQIDVITQQLTSYPHRYTSPTLLANHYYETADNQLRGWDMGLRVRGKDGHYEMTLKTAGQEIGGLHQRPEYNVALEDSRLNIGLLPDHVWPTGTDLSALQQHLTPLFNTDFTREKWVISYGKSEIEVALDQGSVSAGDQSTPLLELELELLQGTRADIFALANELVKNGGVRLGWQSKAARGYGLAQGSGLPIVEPLVQPSVEPKASCEQGLSTLLSGLIGRWQLLESHWMAGDKQIPTLLLQTLLAIRETFSLFGGLIPRSVSSEIRQQLLTLDQALQQKKPDASHLCFSTDWVLGQLKLIELVVEQQWRQSINARQLKRLESSFKRFCDVMLSRCAAELHDLAAETLIANQLSTTLLRLDKLTIAISLLSSAYPSDQVDEWLAPWLLARQHLVSGGQEVLRLPLPSRPLSPFWLTSNTAKDSLNH</sequence>
<dbReference type="GO" id="GO:0046872">
    <property type="term" value="F:metal ion binding"/>
    <property type="evidence" value="ECO:0007669"/>
    <property type="project" value="TreeGrafter"/>
</dbReference>
<protein>
    <submittedName>
        <fullName evidence="2">Triphosphatase</fullName>
    </submittedName>
</protein>
<dbReference type="Pfam" id="PF05235">
    <property type="entry name" value="CHAD"/>
    <property type="match status" value="1"/>
</dbReference>
<dbReference type="OrthoDB" id="3034217at2"/>
<dbReference type="RefSeq" id="WP_092673061.1">
    <property type="nucleotide sequence ID" value="NZ_FOGC01000002.1"/>
</dbReference>
<dbReference type="STRING" id="988801.SAMN05216522_102222"/>
<accession>A0A1H9F9T9</accession>
<dbReference type="SUPFAM" id="SSF55154">
    <property type="entry name" value="CYTH-like phosphatases"/>
    <property type="match status" value="1"/>
</dbReference>
<feature type="domain" description="CYTH" evidence="1">
    <location>
        <begin position="2"/>
        <end position="202"/>
    </location>
</feature>
<dbReference type="InterPro" id="IPR039013">
    <property type="entry name" value="YgiF"/>
</dbReference>
<evidence type="ECO:0000259" key="1">
    <source>
        <dbReference type="PROSITE" id="PS51707"/>
    </source>
</evidence>
<organism evidence="2 3">
    <name type="scientific">Rosenbergiella nectarea</name>
    <dbReference type="NCBI Taxonomy" id="988801"/>
    <lineage>
        <taxon>Bacteria</taxon>
        <taxon>Pseudomonadati</taxon>
        <taxon>Pseudomonadota</taxon>
        <taxon>Gammaproteobacteria</taxon>
        <taxon>Enterobacterales</taxon>
        <taxon>Erwiniaceae</taxon>
        <taxon>Rosenbergiella</taxon>
    </lineage>
</organism>
<dbReference type="PANTHER" id="PTHR39569">
    <property type="entry name" value="INORGANIC TRIPHOSPHATASE"/>
    <property type="match status" value="1"/>
</dbReference>
<dbReference type="GO" id="GO:0050355">
    <property type="term" value="F:inorganic triphosphate phosphatase activity"/>
    <property type="evidence" value="ECO:0007669"/>
    <property type="project" value="InterPro"/>
</dbReference>